<dbReference type="Pfam" id="PF16452">
    <property type="entry name" value="Phage_CI_C"/>
    <property type="match status" value="1"/>
</dbReference>
<dbReference type="Gene3D" id="1.10.260.40">
    <property type="entry name" value="lambda repressor-like DNA-binding domains"/>
    <property type="match status" value="1"/>
</dbReference>
<dbReference type="Gene3D" id="2.10.109.10">
    <property type="entry name" value="Umud Fragment, subunit A"/>
    <property type="match status" value="1"/>
</dbReference>
<evidence type="ECO:0000259" key="2">
    <source>
        <dbReference type="Pfam" id="PF16452"/>
    </source>
</evidence>
<reference evidence="4" key="1">
    <citation type="submission" date="2019-07" db="EMBL/GenBank/DDBJ databases">
        <title>Complete Genome Sequences of Vibrion rotiferianus strain AM7.</title>
        <authorList>
            <person name="Miyazaki K."/>
            <person name="Wiseschart A."/>
            <person name="Pootanakit K."/>
            <person name="Ishimori K."/>
            <person name="Kitahara K."/>
        </authorList>
    </citation>
    <scope>NUCLEOTIDE SEQUENCE [LARGE SCALE GENOMIC DNA]</scope>
    <source>
        <strain evidence="4">AM7</strain>
    </source>
</reference>
<dbReference type="InterPro" id="IPR010744">
    <property type="entry name" value="Phage_CI_N"/>
</dbReference>
<feature type="domain" description="Bacteriophage CI repressor N-terminal" evidence="1">
    <location>
        <begin position="18"/>
        <end position="82"/>
    </location>
</feature>
<evidence type="ECO:0000313" key="3">
    <source>
        <dbReference type="EMBL" id="BBL91796.1"/>
    </source>
</evidence>
<dbReference type="Proteomes" id="UP000315115">
    <property type="component" value="Chromosome 2"/>
</dbReference>
<dbReference type="GO" id="GO:0045892">
    <property type="term" value="P:negative regulation of DNA-templated transcription"/>
    <property type="evidence" value="ECO:0007669"/>
    <property type="project" value="InterPro"/>
</dbReference>
<proteinExistence type="predicted"/>
<dbReference type="RefSeq" id="WP_143694003.1">
    <property type="nucleotide sequence ID" value="NZ_AP019799.1"/>
</dbReference>
<evidence type="ECO:0000259" key="1">
    <source>
        <dbReference type="Pfam" id="PF07022"/>
    </source>
</evidence>
<organism evidence="3 4">
    <name type="scientific">Vibrio rotiferianus</name>
    <dbReference type="NCBI Taxonomy" id="190895"/>
    <lineage>
        <taxon>Bacteria</taxon>
        <taxon>Pseudomonadati</taxon>
        <taxon>Pseudomonadota</taxon>
        <taxon>Gammaproteobacteria</taxon>
        <taxon>Vibrionales</taxon>
        <taxon>Vibrionaceae</taxon>
        <taxon>Vibrio</taxon>
    </lineage>
</organism>
<gene>
    <name evidence="3" type="primary">cI</name>
    <name evidence="3" type="ORF">VroAM7_44490</name>
</gene>
<protein>
    <submittedName>
        <fullName evidence="3">Repressor</fullName>
    </submittedName>
</protein>
<dbReference type="InterPro" id="IPR032499">
    <property type="entry name" value="Phage_CI_C"/>
</dbReference>
<dbReference type="GO" id="GO:0051259">
    <property type="term" value="P:protein complex oligomerization"/>
    <property type="evidence" value="ECO:0007669"/>
    <property type="project" value="InterPro"/>
</dbReference>
<dbReference type="InterPro" id="IPR018247">
    <property type="entry name" value="EF_Hand_1_Ca_BS"/>
</dbReference>
<dbReference type="PROSITE" id="PS00018">
    <property type="entry name" value="EF_HAND_1"/>
    <property type="match status" value="1"/>
</dbReference>
<dbReference type="InterPro" id="IPR010982">
    <property type="entry name" value="Lambda_DNA-bd_dom_sf"/>
</dbReference>
<dbReference type="AlphaFoldDB" id="A0A510IH87"/>
<sequence>MSRVPAKVPAFDYLKGRDFTEKLKEVTGCSTFDLVADHYGVPKSTFFTWHTHNRTGFELIVREHLASGASVRYMALGEGKPFDENSSNTLTSEEMKTFRLVDGALVEAGTTALDLVTLEKFGLKPSITQVIEDDSGIYYINKESTDPVAGDYLIDVDGRLSINYLQRLPGKKLAIAFGTSTIEVSEEDIKVLGRVAMEMKKK</sequence>
<feature type="domain" description="Bacteriophage CI repressor C-terminal" evidence="2">
    <location>
        <begin position="95"/>
        <end position="196"/>
    </location>
</feature>
<evidence type="ECO:0000313" key="4">
    <source>
        <dbReference type="Proteomes" id="UP000315115"/>
    </source>
</evidence>
<dbReference type="Pfam" id="PF07022">
    <property type="entry name" value="Phage_CI_repr"/>
    <property type="match status" value="1"/>
</dbReference>
<dbReference type="EMBL" id="AP019799">
    <property type="protein sequence ID" value="BBL91796.1"/>
    <property type="molecule type" value="Genomic_DNA"/>
</dbReference>
<dbReference type="GO" id="GO:0003677">
    <property type="term" value="F:DNA binding"/>
    <property type="evidence" value="ECO:0007669"/>
    <property type="project" value="InterPro"/>
</dbReference>
<name>A0A510IH87_9VIBR</name>
<accession>A0A510IH87</accession>